<reference evidence="2 3" key="1">
    <citation type="submission" date="2017-09" db="EMBL/GenBank/DDBJ databases">
        <title>Depth-based differentiation of microbial function through sediment-hosted aquifers and enrichment of novel symbionts in the deep terrestrial subsurface.</title>
        <authorList>
            <person name="Probst A.J."/>
            <person name="Ladd B."/>
            <person name="Jarett J.K."/>
            <person name="Geller-Mcgrath D.E."/>
            <person name="Sieber C.M."/>
            <person name="Emerson J.B."/>
            <person name="Anantharaman K."/>
            <person name="Thomas B.C."/>
            <person name="Malmstrom R."/>
            <person name="Stieglmeier M."/>
            <person name="Klingl A."/>
            <person name="Woyke T."/>
            <person name="Ryan C.M."/>
            <person name="Banfield J.F."/>
        </authorList>
    </citation>
    <scope>NUCLEOTIDE SEQUENCE [LARGE SCALE GENOMIC DNA]</scope>
    <source>
        <strain evidence="2">CG23_combo_of_CG06-09_8_20_14_all_34_8</strain>
    </source>
</reference>
<feature type="transmembrane region" description="Helical" evidence="1">
    <location>
        <begin position="173"/>
        <end position="191"/>
    </location>
</feature>
<sequence>MSKVTVYQKIFIIVYLFSILVFLCHYLYVGSGVWGDGRYYYSFLRSIVIDHDLNFTNEFQYFHIPIEQSQTGLVINKFSIGPAILWSPFFLLVHLLTWTASALGLIIKADGFSWPYQVFVGIGSVTYATFGLYLCFLALKKITTIKISLLASLSIYLSSNLFFYSSIDPINSHSVSFFASSLFFYLIIKYFKKQKLTQRDVVLIGLITGLIALIRNQDVVLGIIGIWLIITLLNDSVITKLAKLISYFTVIIIVIIPQLIIWQLIFGQINSPYILLGEKFNWFQPQLLNVLFSSNHGLFYYSPILMFAVIGLILTNKDWKWFGVLSLIIFILQTWIVGSWHSWWAGESYGNRMFISVFPLFIYGFALWLKKFDVDLKKVLLLAVLIIFNFITIIKYLLSI</sequence>
<evidence type="ECO:0000313" key="2">
    <source>
        <dbReference type="EMBL" id="PIP53560.1"/>
    </source>
</evidence>
<name>A0A2H0B928_9BACT</name>
<feature type="transmembrane region" description="Helical" evidence="1">
    <location>
        <begin position="322"/>
        <end position="343"/>
    </location>
</feature>
<feature type="transmembrane region" description="Helical" evidence="1">
    <location>
        <begin position="244"/>
        <end position="265"/>
    </location>
</feature>
<feature type="transmembrane region" description="Helical" evidence="1">
    <location>
        <begin position="220"/>
        <end position="237"/>
    </location>
</feature>
<protein>
    <recommendedName>
        <fullName evidence="4">Glycosyltransferase RgtA/B/C/D-like domain-containing protein</fullName>
    </recommendedName>
</protein>
<proteinExistence type="predicted"/>
<feature type="transmembrane region" description="Helical" evidence="1">
    <location>
        <begin position="198"/>
        <end position="214"/>
    </location>
</feature>
<keyword evidence="1" id="KW-0472">Membrane</keyword>
<dbReference type="AlphaFoldDB" id="A0A2H0B928"/>
<evidence type="ECO:0000256" key="1">
    <source>
        <dbReference type="SAM" id="Phobius"/>
    </source>
</evidence>
<feature type="transmembrane region" description="Helical" evidence="1">
    <location>
        <begin position="6"/>
        <end position="29"/>
    </location>
</feature>
<feature type="transmembrane region" description="Helical" evidence="1">
    <location>
        <begin position="147"/>
        <end position="167"/>
    </location>
</feature>
<gene>
    <name evidence="2" type="ORF">COX08_00265</name>
</gene>
<accession>A0A2H0B928</accession>
<keyword evidence="1" id="KW-0812">Transmembrane</keyword>
<evidence type="ECO:0000313" key="3">
    <source>
        <dbReference type="Proteomes" id="UP000229459"/>
    </source>
</evidence>
<evidence type="ECO:0008006" key="4">
    <source>
        <dbReference type="Google" id="ProtNLM"/>
    </source>
</evidence>
<feature type="transmembrane region" description="Helical" evidence="1">
    <location>
        <begin position="298"/>
        <end position="315"/>
    </location>
</feature>
<comment type="caution">
    <text evidence="2">The sequence shown here is derived from an EMBL/GenBank/DDBJ whole genome shotgun (WGS) entry which is preliminary data.</text>
</comment>
<dbReference type="EMBL" id="PCSR01000006">
    <property type="protein sequence ID" value="PIP53560.1"/>
    <property type="molecule type" value="Genomic_DNA"/>
</dbReference>
<dbReference type="Proteomes" id="UP000229459">
    <property type="component" value="Unassembled WGS sequence"/>
</dbReference>
<feature type="transmembrane region" description="Helical" evidence="1">
    <location>
        <begin position="113"/>
        <end position="135"/>
    </location>
</feature>
<keyword evidence="1" id="KW-1133">Transmembrane helix</keyword>
<feature type="transmembrane region" description="Helical" evidence="1">
    <location>
        <begin position="380"/>
        <end position="398"/>
    </location>
</feature>
<feature type="transmembrane region" description="Helical" evidence="1">
    <location>
        <begin position="83"/>
        <end position="107"/>
    </location>
</feature>
<feature type="transmembrane region" description="Helical" evidence="1">
    <location>
        <begin position="349"/>
        <end position="368"/>
    </location>
</feature>
<organism evidence="2 3">
    <name type="scientific">Candidatus Beckwithbacteria bacterium CG23_combo_of_CG06-09_8_20_14_all_34_8</name>
    <dbReference type="NCBI Taxonomy" id="1974497"/>
    <lineage>
        <taxon>Bacteria</taxon>
        <taxon>Candidatus Beckwithiibacteriota</taxon>
    </lineage>
</organism>